<dbReference type="PANTHER" id="PTHR35908">
    <property type="entry name" value="HYPOTHETICAL FUSION PROTEIN"/>
    <property type="match status" value="1"/>
</dbReference>
<dbReference type="Proteomes" id="UP000291838">
    <property type="component" value="Unassembled WGS sequence"/>
</dbReference>
<comment type="caution">
    <text evidence="2">The sequence shown here is derived from an EMBL/GenBank/DDBJ whole genome shotgun (WGS) entry which is preliminary data.</text>
</comment>
<proteinExistence type="predicted"/>
<evidence type="ECO:0000313" key="2">
    <source>
        <dbReference type="EMBL" id="RYB88539.1"/>
    </source>
</evidence>
<gene>
    <name evidence="2" type="ORF">EUA06_20610</name>
</gene>
<dbReference type="EMBL" id="SDWS01000013">
    <property type="protein sequence ID" value="RYB88539.1"/>
    <property type="molecule type" value="Genomic_DNA"/>
</dbReference>
<dbReference type="CDD" id="cd06587">
    <property type="entry name" value="VOC"/>
    <property type="match status" value="1"/>
</dbReference>
<dbReference type="OrthoDB" id="1645442at2"/>
<dbReference type="Gene3D" id="3.10.180.10">
    <property type="entry name" value="2,3-Dihydroxybiphenyl 1,2-Dioxygenase, domain 1"/>
    <property type="match status" value="1"/>
</dbReference>
<name>A0A4Q2RLS3_9ACTN</name>
<protein>
    <submittedName>
        <fullName evidence="2">VOC family protein</fullName>
    </submittedName>
</protein>
<feature type="domain" description="Glyoxalase-like" evidence="1">
    <location>
        <begin position="8"/>
        <end position="118"/>
    </location>
</feature>
<dbReference type="InterPro" id="IPR041581">
    <property type="entry name" value="Glyoxalase_6"/>
</dbReference>
<dbReference type="InterPro" id="IPR029068">
    <property type="entry name" value="Glyas_Bleomycin-R_OHBP_Dase"/>
</dbReference>
<dbReference type="RefSeq" id="WP_129479294.1">
    <property type="nucleotide sequence ID" value="NZ_SDWS01000013.1"/>
</dbReference>
<sequence>MRILRQITVFDAADMSAESAFWAGLLGGEVWADDNFHSVIVEGRWRLGVQFAPNHVPPGWPDGEQQQQVHPDLHVEDIRAAHEHAISLGARLLKAAENLDKPEGHQVYADPAGHPFCLGWHENVALAHDFGATRG</sequence>
<dbReference type="SUPFAM" id="SSF54593">
    <property type="entry name" value="Glyoxalase/Bleomycin resistance protein/Dihydroxybiphenyl dioxygenase"/>
    <property type="match status" value="1"/>
</dbReference>
<dbReference type="AlphaFoldDB" id="A0A4Q2RLS3"/>
<accession>A0A4Q2RLS3</accession>
<reference evidence="2 3" key="1">
    <citation type="submission" date="2019-01" db="EMBL/GenBank/DDBJ databases">
        <title>Novel species of Nocardioides.</title>
        <authorList>
            <person name="Liu Q."/>
            <person name="Xin Y.-H."/>
        </authorList>
    </citation>
    <scope>NUCLEOTIDE SEQUENCE [LARGE SCALE GENOMIC DNA]</scope>
    <source>
        <strain evidence="2 3">HLT3-15</strain>
    </source>
</reference>
<evidence type="ECO:0000313" key="3">
    <source>
        <dbReference type="Proteomes" id="UP000291838"/>
    </source>
</evidence>
<organism evidence="2 3">
    <name type="scientific">Nocardioides glacieisoli</name>
    <dbReference type="NCBI Taxonomy" id="1168730"/>
    <lineage>
        <taxon>Bacteria</taxon>
        <taxon>Bacillati</taxon>
        <taxon>Actinomycetota</taxon>
        <taxon>Actinomycetes</taxon>
        <taxon>Propionibacteriales</taxon>
        <taxon>Nocardioidaceae</taxon>
        <taxon>Nocardioides</taxon>
    </lineage>
</organism>
<keyword evidence="3" id="KW-1185">Reference proteome</keyword>
<dbReference type="PANTHER" id="PTHR35908:SF1">
    <property type="entry name" value="CONSERVED PROTEIN"/>
    <property type="match status" value="1"/>
</dbReference>
<evidence type="ECO:0000259" key="1">
    <source>
        <dbReference type="Pfam" id="PF18029"/>
    </source>
</evidence>
<dbReference type="Pfam" id="PF18029">
    <property type="entry name" value="Glyoxalase_6"/>
    <property type="match status" value="1"/>
</dbReference>